<evidence type="ECO:0000256" key="1">
    <source>
        <dbReference type="SAM" id="MobiDB-lite"/>
    </source>
</evidence>
<name>A0A1W6K4X4_9GAMM</name>
<sequence>MKAFLIGSCLVGLIMATSPAVADSDRRENHRAGFHQKVDHDRGIPHHKKLLSSRHRDADAHHGHRDRKHGWKNKAHNRHKHGWKHKKYHQKRHGYHGHKRHWNKHRHHYRDDRGTRFRFYYNNGTYPMEYQVLQGAQLLIDVTR</sequence>
<feature type="signal peptide" evidence="2">
    <location>
        <begin position="1"/>
        <end position="22"/>
    </location>
</feature>
<dbReference type="EMBL" id="CP020931">
    <property type="protein sequence ID" value="ARM82420.1"/>
    <property type="molecule type" value="Genomic_DNA"/>
</dbReference>
<feature type="region of interest" description="Disordered" evidence="1">
    <location>
        <begin position="53"/>
        <end position="89"/>
    </location>
</feature>
<organism evidence="3 4">
    <name type="scientific">Marinobacter salarius</name>
    <dbReference type="NCBI Taxonomy" id="1420917"/>
    <lineage>
        <taxon>Bacteria</taxon>
        <taxon>Pseudomonadati</taxon>
        <taxon>Pseudomonadota</taxon>
        <taxon>Gammaproteobacteria</taxon>
        <taxon>Pseudomonadales</taxon>
        <taxon>Marinobacteraceae</taxon>
        <taxon>Marinobacter</taxon>
    </lineage>
</organism>
<dbReference type="GeneID" id="77254324"/>
<proteinExistence type="predicted"/>
<feature type="chain" id="PRO_5012777579" evidence="2">
    <location>
        <begin position="23"/>
        <end position="144"/>
    </location>
</feature>
<accession>A0A1W6K4X4</accession>
<reference evidence="3 4" key="1">
    <citation type="submission" date="2017-04" db="EMBL/GenBank/DDBJ databases">
        <title>Genome Sequence of Marinobacter salarius strain SMR5 Isolated from a culture of the Diatom Skeletonema marinoi.</title>
        <authorList>
            <person name="Topel M."/>
            <person name="Pinder M.I.M."/>
            <person name="Johansson O.N."/>
            <person name="Kourtchenko O."/>
            <person name="Godhe A."/>
            <person name="Clarke A.K."/>
        </authorList>
    </citation>
    <scope>NUCLEOTIDE SEQUENCE [LARGE SCALE GENOMIC DNA]</scope>
    <source>
        <strain evidence="3 4">SMR5</strain>
    </source>
</reference>
<feature type="compositionally biased region" description="Basic residues" evidence="1">
    <location>
        <begin position="62"/>
        <end position="89"/>
    </location>
</feature>
<dbReference type="AlphaFoldDB" id="A0A1W6K4X4"/>
<keyword evidence="2" id="KW-0732">Signal</keyword>
<protein>
    <submittedName>
        <fullName evidence="3">Uncharacterized protein</fullName>
    </submittedName>
</protein>
<dbReference type="RefSeq" id="WP_085678377.1">
    <property type="nucleotide sequence ID" value="NZ_CP020931.1"/>
</dbReference>
<evidence type="ECO:0000313" key="3">
    <source>
        <dbReference type="EMBL" id="ARM82420.1"/>
    </source>
</evidence>
<dbReference type="Proteomes" id="UP000193100">
    <property type="component" value="Chromosome"/>
</dbReference>
<evidence type="ECO:0000256" key="2">
    <source>
        <dbReference type="SAM" id="SignalP"/>
    </source>
</evidence>
<evidence type="ECO:0000313" key="4">
    <source>
        <dbReference type="Proteomes" id="UP000193100"/>
    </source>
</evidence>
<gene>
    <name evidence="3" type="ORF">MARSALSMR5_00319</name>
</gene>